<comment type="subcellular location">
    <subcellularLocation>
        <location evidence="1">Membrane</location>
        <topology evidence="1">Multi-pass membrane protein</topology>
    </subcellularLocation>
</comment>
<gene>
    <name evidence="7" type="ORF">IV203_003566</name>
</gene>
<evidence type="ECO:0000256" key="1">
    <source>
        <dbReference type="ARBA" id="ARBA00004141"/>
    </source>
</evidence>
<accession>A0A9K3L3N6</accession>
<proteinExistence type="inferred from homology"/>
<evidence type="ECO:0000256" key="3">
    <source>
        <dbReference type="ARBA" id="ARBA00022692"/>
    </source>
</evidence>
<dbReference type="GO" id="GO:0016020">
    <property type="term" value="C:membrane"/>
    <property type="evidence" value="ECO:0007669"/>
    <property type="project" value="UniProtKB-SubCell"/>
</dbReference>
<evidence type="ECO:0000256" key="6">
    <source>
        <dbReference type="SAM" id="Phobius"/>
    </source>
</evidence>
<dbReference type="InterPro" id="IPR026767">
    <property type="entry name" value="Tmem151"/>
</dbReference>
<reference evidence="7" key="2">
    <citation type="submission" date="2021-04" db="EMBL/GenBank/DDBJ databases">
        <authorList>
            <person name="Podell S."/>
        </authorList>
    </citation>
    <scope>NUCLEOTIDE SEQUENCE</scope>
    <source>
        <strain evidence="7">Hildebrandi</strain>
    </source>
</reference>
<dbReference type="AlphaFoldDB" id="A0A9K3L3N6"/>
<evidence type="ECO:0000256" key="2">
    <source>
        <dbReference type="ARBA" id="ARBA00009583"/>
    </source>
</evidence>
<comment type="similarity">
    <text evidence="2">Belongs to the TMEM151 family.</text>
</comment>
<keyword evidence="3 6" id="KW-0812">Transmembrane</keyword>
<evidence type="ECO:0000256" key="4">
    <source>
        <dbReference type="ARBA" id="ARBA00022989"/>
    </source>
</evidence>
<evidence type="ECO:0000313" key="7">
    <source>
        <dbReference type="EMBL" id="KAG7354210.1"/>
    </source>
</evidence>
<organism evidence="7 8">
    <name type="scientific">Nitzschia inconspicua</name>
    <dbReference type="NCBI Taxonomy" id="303405"/>
    <lineage>
        <taxon>Eukaryota</taxon>
        <taxon>Sar</taxon>
        <taxon>Stramenopiles</taxon>
        <taxon>Ochrophyta</taxon>
        <taxon>Bacillariophyta</taxon>
        <taxon>Bacillariophyceae</taxon>
        <taxon>Bacillariophycidae</taxon>
        <taxon>Bacillariales</taxon>
        <taxon>Bacillariaceae</taxon>
        <taxon>Nitzschia</taxon>
    </lineage>
</organism>
<dbReference type="Pfam" id="PF14857">
    <property type="entry name" value="TMEM151"/>
    <property type="match status" value="1"/>
</dbReference>
<reference evidence="7" key="1">
    <citation type="journal article" date="2021" name="Sci. Rep.">
        <title>Diploid genomic architecture of Nitzschia inconspicua, an elite biomass production diatom.</title>
        <authorList>
            <person name="Oliver A."/>
            <person name="Podell S."/>
            <person name="Pinowska A."/>
            <person name="Traller J.C."/>
            <person name="Smith S.R."/>
            <person name="McClure R."/>
            <person name="Beliaev A."/>
            <person name="Bohutskyi P."/>
            <person name="Hill E.A."/>
            <person name="Rabines A."/>
            <person name="Zheng H."/>
            <person name="Allen L.Z."/>
            <person name="Kuo A."/>
            <person name="Grigoriev I.V."/>
            <person name="Allen A.E."/>
            <person name="Hazlebeck D."/>
            <person name="Allen E.E."/>
        </authorList>
    </citation>
    <scope>NUCLEOTIDE SEQUENCE</scope>
    <source>
        <strain evidence="7">Hildebrandi</strain>
    </source>
</reference>
<feature type="transmembrane region" description="Helical" evidence="6">
    <location>
        <begin position="56"/>
        <end position="77"/>
    </location>
</feature>
<evidence type="ECO:0000313" key="8">
    <source>
        <dbReference type="Proteomes" id="UP000693970"/>
    </source>
</evidence>
<dbReference type="OrthoDB" id="190434at2759"/>
<dbReference type="PANTHER" id="PTHR31893">
    <property type="entry name" value="TRANSMEMBRANE PROTEIN 151 HOMOLOG"/>
    <property type="match status" value="1"/>
</dbReference>
<keyword evidence="5 6" id="KW-0472">Membrane</keyword>
<keyword evidence="4 6" id="KW-1133">Transmembrane helix</keyword>
<dbReference type="Proteomes" id="UP000693970">
    <property type="component" value="Unassembled WGS sequence"/>
</dbReference>
<feature type="transmembrane region" description="Helical" evidence="6">
    <location>
        <begin position="319"/>
        <end position="340"/>
    </location>
</feature>
<name>A0A9K3L3N6_9STRA</name>
<dbReference type="EMBL" id="JAGRRH010000016">
    <property type="protein sequence ID" value="KAG7354210.1"/>
    <property type="molecule type" value="Genomic_DNA"/>
</dbReference>
<evidence type="ECO:0000256" key="5">
    <source>
        <dbReference type="ARBA" id="ARBA00023136"/>
    </source>
</evidence>
<protein>
    <submittedName>
        <fullName evidence="7">Tmem151 family protein</fullName>
    </submittedName>
</protein>
<sequence length="388" mass="44191">MSSYTPPPLGRIEASIFGESALLDRETGRVFWESGTSSTLYESLTPRLDQFGVEHFQASVLSGILTLAVFGIISGWIQRAILQLRESSPIPSLMSSSPTTSQVVSVLIALTELALLKLPKIENRWLVVELDDYLESLRQEPPVVTWKVKAFHYEYRRLFLLPRFIQSLMRSLLSIASSSRIQKTKEPSAISPAIDYEYTLKLRHTSPKPILTHKIITNEASATYQFGTCRDDTMVGVWTRAMAFRDKDDVAPFTKIALTKLLILADGRTREDYFQQQSNFFTKHGQGDELAEFSTDIQVDGYRPRMLAVRPRKNRAARLFRLHFFWVFTLLGLTVPYRIWFKQHCDFVRVAIVKEISSATNVQRSWSSTSSNRRDVAKTIFGSTTSVC</sequence>
<keyword evidence="8" id="KW-1185">Reference proteome</keyword>
<dbReference type="PANTHER" id="PTHR31893:SF5">
    <property type="entry name" value="TRANSMEMBRANE PROTEIN 151 HOMOLOG"/>
    <property type="match status" value="1"/>
</dbReference>
<comment type="caution">
    <text evidence="7">The sequence shown here is derived from an EMBL/GenBank/DDBJ whole genome shotgun (WGS) entry which is preliminary data.</text>
</comment>